<sequence>MISINSDTEHIQSIINKIASLQSRGDTHFPEGIFPSYRQNKYLLYKRPDTNIFYTASIVFVLNQLKPYLPDSSQDIIDDISAKAIKNYPAFQNKDGLKTYNFWQTPKNGLASNHFPNGYIFRHLEHFRIPDDIDDTALVYMTLQASKEEVLWLKDKVQLHANLSEGPKDIRRVQNTFKHYKGLKIYSTWFGKNMAIEFDACALCNLMYLFELHQLPHNEHDMATYTYLKGIFTRNEFVSHPFRVAHNYATPPLIIYHFARLLGDFTIEPLEDCRQDLIKKALLLLEIEQVAMNRVILETAILKLSKQNAATYRDTIDSMQQNNNVTDFSIPDPDFCYFLGPLLSSYEHQILQFFAPMKITQMDWKCEAHEWILLLENLIERSKN</sequence>
<reference evidence="2" key="1">
    <citation type="journal article" date="2019" name="Int. J. Syst. Evol. Microbiol.">
        <title>The Global Catalogue of Microorganisms (GCM) 10K type strain sequencing project: providing services to taxonomists for standard genome sequencing and annotation.</title>
        <authorList>
            <consortium name="The Broad Institute Genomics Platform"/>
            <consortium name="The Broad Institute Genome Sequencing Center for Infectious Disease"/>
            <person name="Wu L."/>
            <person name="Ma J."/>
        </authorList>
    </citation>
    <scope>NUCLEOTIDE SEQUENCE [LARGE SCALE GENOMIC DNA]</scope>
    <source>
        <strain evidence="2">KCTC 52344</strain>
    </source>
</reference>
<dbReference type="Proteomes" id="UP001597510">
    <property type="component" value="Unassembled WGS sequence"/>
</dbReference>
<evidence type="ECO:0000313" key="1">
    <source>
        <dbReference type="EMBL" id="MFD2523465.1"/>
    </source>
</evidence>
<keyword evidence="2" id="KW-1185">Reference proteome</keyword>
<accession>A0ABW5JF49</accession>
<proteinExistence type="predicted"/>
<dbReference type="RefSeq" id="WP_340233304.1">
    <property type="nucleotide sequence ID" value="NZ_JBBEWC010000001.1"/>
</dbReference>
<name>A0ABW5JF49_9BACT</name>
<evidence type="ECO:0000313" key="2">
    <source>
        <dbReference type="Proteomes" id="UP001597510"/>
    </source>
</evidence>
<dbReference type="EMBL" id="JBHULC010000038">
    <property type="protein sequence ID" value="MFD2523465.1"/>
    <property type="molecule type" value="Genomic_DNA"/>
</dbReference>
<comment type="caution">
    <text evidence="1">The sequence shown here is derived from an EMBL/GenBank/DDBJ whole genome shotgun (WGS) entry which is preliminary data.</text>
</comment>
<organism evidence="1 2">
    <name type="scientific">Emticicia soli</name>
    <dbReference type="NCBI Taxonomy" id="2027878"/>
    <lineage>
        <taxon>Bacteria</taxon>
        <taxon>Pseudomonadati</taxon>
        <taxon>Bacteroidota</taxon>
        <taxon>Cytophagia</taxon>
        <taxon>Cytophagales</taxon>
        <taxon>Leadbetterellaceae</taxon>
        <taxon>Emticicia</taxon>
    </lineage>
</organism>
<gene>
    <name evidence="1" type="ORF">ACFSR2_21385</name>
</gene>
<protein>
    <submittedName>
        <fullName evidence="1">Uncharacterized protein</fullName>
    </submittedName>
</protein>